<organism evidence="2 3">
    <name type="scientific">Rhizobium daejeonense</name>
    <dbReference type="NCBI Taxonomy" id="240521"/>
    <lineage>
        <taxon>Bacteria</taxon>
        <taxon>Pseudomonadati</taxon>
        <taxon>Pseudomonadota</taxon>
        <taxon>Alphaproteobacteria</taxon>
        <taxon>Hyphomicrobiales</taxon>
        <taxon>Rhizobiaceae</taxon>
        <taxon>Rhizobium/Agrobacterium group</taxon>
        <taxon>Rhizobium</taxon>
    </lineage>
</organism>
<dbReference type="RefSeq" id="WP_163906511.1">
    <property type="nucleotide sequence ID" value="NZ_CP048428.1"/>
</dbReference>
<protein>
    <submittedName>
        <fullName evidence="2">Uncharacterized protein</fullName>
    </submittedName>
</protein>
<reference evidence="2 3" key="1">
    <citation type="submission" date="2020-02" db="EMBL/GenBank/DDBJ databases">
        <title>Genome sequence of the type strain CCBAU10050 of Rhizobium daejeonense.</title>
        <authorList>
            <person name="Gao J."/>
            <person name="Sun J."/>
        </authorList>
    </citation>
    <scope>NUCLEOTIDE SEQUENCE [LARGE SCALE GENOMIC DNA]</scope>
    <source>
        <strain evidence="2 3">CCBAU10050</strain>
    </source>
</reference>
<evidence type="ECO:0000256" key="1">
    <source>
        <dbReference type="SAM" id="MobiDB-lite"/>
    </source>
</evidence>
<comment type="caution">
    <text evidence="2">The sequence shown here is derived from an EMBL/GenBank/DDBJ whole genome shotgun (WGS) entry which is preliminary data.</text>
</comment>
<gene>
    <name evidence="2" type="ORF">G6N76_23005</name>
</gene>
<sequence length="93" mass="9877">MVATLLVSLHHGLAPTETPMTRATAEIAQSIGHSHDSKGSPAQAEDHSHPHCVLPCAATNVWATSSMKLSMTNEFGRGEPLTGLFRPPRPLAL</sequence>
<accession>A0A6M1S834</accession>
<evidence type="ECO:0000313" key="2">
    <source>
        <dbReference type="EMBL" id="NGO66541.1"/>
    </source>
</evidence>
<dbReference type="Proteomes" id="UP000477849">
    <property type="component" value="Unassembled WGS sequence"/>
</dbReference>
<name>A0A6M1S834_9HYPH</name>
<keyword evidence="3" id="KW-1185">Reference proteome</keyword>
<evidence type="ECO:0000313" key="3">
    <source>
        <dbReference type="Proteomes" id="UP000477849"/>
    </source>
</evidence>
<feature type="region of interest" description="Disordered" evidence="1">
    <location>
        <begin position="13"/>
        <end position="49"/>
    </location>
</feature>
<dbReference type="EMBL" id="JAAKZH010000012">
    <property type="protein sequence ID" value="NGO66541.1"/>
    <property type="molecule type" value="Genomic_DNA"/>
</dbReference>
<dbReference type="AlphaFoldDB" id="A0A6M1S834"/>
<feature type="compositionally biased region" description="Basic and acidic residues" evidence="1">
    <location>
        <begin position="33"/>
        <end position="49"/>
    </location>
</feature>
<proteinExistence type="predicted"/>